<gene>
    <name evidence="3" type="ORF">M569_16284</name>
</gene>
<reference evidence="3 4" key="1">
    <citation type="journal article" date="2013" name="BMC Genomics">
        <title>The miniature genome of a carnivorous plant Genlisea aurea contains a low number of genes and short non-coding sequences.</title>
        <authorList>
            <person name="Leushkin E.V."/>
            <person name="Sutormin R.A."/>
            <person name="Nabieva E.R."/>
            <person name="Penin A.A."/>
            <person name="Kondrashov A.S."/>
            <person name="Logacheva M.D."/>
        </authorList>
    </citation>
    <scope>NUCLEOTIDE SEQUENCE [LARGE SCALE GENOMIC DNA]</scope>
</reference>
<evidence type="ECO:0000313" key="4">
    <source>
        <dbReference type="Proteomes" id="UP000015453"/>
    </source>
</evidence>
<evidence type="ECO:0000259" key="2">
    <source>
        <dbReference type="Pfam" id="PF24649"/>
    </source>
</evidence>
<dbReference type="EMBL" id="AUSU01009132">
    <property type="protein sequence ID" value="EPS58529.1"/>
    <property type="molecule type" value="Genomic_DNA"/>
</dbReference>
<keyword evidence="4" id="KW-1185">Reference proteome</keyword>
<proteinExistence type="predicted"/>
<keyword evidence="1" id="KW-0472">Membrane</keyword>
<dbReference type="Pfam" id="PF24649">
    <property type="entry name" value="DUF7642"/>
    <property type="match status" value="1"/>
</dbReference>
<keyword evidence="1" id="KW-0812">Transmembrane</keyword>
<evidence type="ECO:0000313" key="3">
    <source>
        <dbReference type="EMBL" id="EPS58529.1"/>
    </source>
</evidence>
<protein>
    <recommendedName>
        <fullName evidence="2">DUF7642 domain-containing protein</fullName>
    </recommendedName>
</protein>
<name>S8BVY0_9LAMI</name>
<accession>S8BVY0</accession>
<dbReference type="InterPro" id="IPR056059">
    <property type="entry name" value="DUF7642"/>
</dbReference>
<feature type="non-terminal residue" evidence="3">
    <location>
        <position position="1"/>
    </location>
</feature>
<dbReference type="PANTHER" id="PTHR35410">
    <property type="entry name" value="EXPRESSED PROTEIN"/>
    <property type="match status" value="1"/>
</dbReference>
<feature type="transmembrane region" description="Helical" evidence="1">
    <location>
        <begin position="28"/>
        <end position="51"/>
    </location>
</feature>
<dbReference type="AlphaFoldDB" id="S8BVY0"/>
<feature type="non-terminal residue" evidence="3">
    <location>
        <position position="164"/>
    </location>
</feature>
<dbReference type="PANTHER" id="PTHR35410:SF1">
    <property type="entry name" value="EXPRESSED PROTEIN"/>
    <property type="match status" value="1"/>
</dbReference>
<dbReference type="Proteomes" id="UP000015453">
    <property type="component" value="Unassembled WGS sequence"/>
</dbReference>
<keyword evidence="1" id="KW-1133">Transmembrane helix</keyword>
<feature type="domain" description="DUF7642" evidence="2">
    <location>
        <begin position="60"/>
        <end position="156"/>
    </location>
</feature>
<organism evidence="3 4">
    <name type="scientific">Genlisea aurea</name>
    <dbReference type="NCBI Taxonomy" id="192259"/>
    <lineage>
        <taxon>Eukaryota</taxon>
        <taxon>Viridiplantae</taxon>
        <taxon>Streptophyta</taxon>
        <taxon>Embryophyta</taxon>
        <taxon>Tracheophyta</taxon>
        <taxon>Spermatophyta</taxon>
        <taxon>Magnoliopsida</taxon>
        <taxon>eudicotyledons</taxon>
        <taxon>Gunneridae</taxon>
        <taxon>Pentapetalae</taxon>
        <taxon>asterids</taxon>
        <taxon>lamiids</taxon>
        <taxon>Lamiales</taxon>
        <taxon>Lentibulariaceae</taxon>
        <taxon>Genlisea</taxon>
    </lineage>
</organism>
<dbReference type="OrthoDB" id="1930353at2759"/>
<evidence type="ECO:0000256" key="1">
    <source>
        <dbReference type="SAM" id="Phobius"/>
    </source>
</evidence>
<sequence>EEEDAAMYTASFEKEEEEKFVNYGTAWWILYSLILLLAWGVGLLLLLYLPVRRYVLRQGFRSRELHITRNAIVYRVRRPVWLPCFGFLKKEKHLLLPSVANVVIEQGFVQSKFGVYSIRIENVGARRPPSDDFQIEGVSNPHAFRKAVLKRLSDFRDEMFVRQV</sequence>
<comment type="caution">
    <text evidence="3">The sequence shown here is derived from an EMBL/GenBank/DDBJ whole genome shotgun (WGS) entry which is preliminary data.</text>
</comment>